<sequence length="138" mass="15409">MDLVWSRKQELKNSTTFQDAYITQDYARAIQKECRTLIKAMKKARDLSFERKVIDRHLIVGESELKDLLSFCTGVTAIPPMGFDNPSVITVTSTYSTLPNANTRPKELELLSEVSSFEGFCSQMDMAIASQSTGFGVA</sequence>
<accession>A0A9W9Z4M4</accession>
<dbReference type="Proteomes" id="UP001163046">
    <property type="component" value="Unassembled WGS sequence"/>
</dbReference>
<keyword evidence="1" id="KW-0833">Ubl conjugation pathway</keyword>
<dbReference type="SUPFAM" id="SSF56204">
    <property type="entry name" value="Hect, E3 ligase catalytic domain"/>
    <property type="match status" value="1"/>
</dbReference>
<dbReference type="Gene3D" id="3.30.2410.10">
    <property type="entry name" value="Hect, E3 ligase catalytic domain"/>
    <property type="match status" value="1"/>
</dbReference>
<dbReference type="AlphaFoldDB" id="A0A9W9Z4M4"/>
<protein>
    <recommendedName>
        <fullName evidence="2">HECT domain-containing protein</fullName>
    </recommendedName>
</protein>
<organism evidence="3 4">
    <name type="scientific">Desmophyllum pertusum</name>
    <dbReference type="NCBI Taxonomy" id="174260"/>
    <lineage>
        <taxon>Eukaryota</taxon>
        <taxon>Metazoa</taxon>
        <taxon>Cnidaria</taxon>
        <taxon>Anthozoa</taxon>
        <taxon>Hexacorallia</taxon>
        <taxon>Scleractinia</taxon>
        <taxon>Caryophylliina</taxon>
        <taxon>Caryophylliidae</taxon>
        <taxon>Desmophyllum</taxon>
    </lineage>
</organism>
<feature type="domain" description="HECT" evidence="2">
    <location>
        <begin position="62"/>
        <end position="137"/>
    </location>
</feature>
<dbReference type="Pfam" id="PF00632">
    <property type="entry name" value="HECT"/>
    <property type="match status" value="1"/>
</dbReference>
<dbReference type="OrthoDB" id="5969557at2759"/>
<dbReference type="InterPro" id="IPR000569">
    <property type="entry name" value="HECT_dom"/>
</dbReference>
<dbReference type="InterPro" id="IPR035983">
    <property type="entry name" value="Hect_E3_ubiquitin_ligase"/>
</dbReference>
<evidence type="ECO:0000313" key="3">
    <source>
        <dbReference type="EMBL" id="KAJ7373239.1"/>
    </source>
</evidence>
<keyword evidence="4" id="KW-1185">Reference proteome</keyword>
<evidence type="ECO:0000313" key="4">
    <source>
        <dbReference type="Proteomes" id="UP001163046"/>
    </source>
</evidence>
<name>A0A9W9Z4M4_9CNID</name>
<proteinExistence type="predicted"/>
<comment type="caution">
    <text evidence="3">The sequence shown here is derived from an EMBL/GenBank/DDBJ whole genome shotgun (WGS) entry which is preliminary data.</text>
</comment>
<gene>
    <name evidence="3" type="ORF">OS493_012828</name>
</gene>
<evidence type="ECO:0000259" key="2">
    <source>
        <dbReference type="Pfam" id="PF00632"/>
    </source>
</evidence>
<reference evidence="3" key="1">
    <citation type="submission" date="2023-01" db="EMBL/GenBank/DDBJ databases">
        <title>Genome assembly of the deep-sea coral Lophelia pertusa.</title>
        <authorList>
            <person name="Herrera S."/>
            <person name="Cordes E."/>
        </authorList>
    </citation>
    <scope>NUCLEOTIDE SEQUENCE</scope>
    <source>
        <strain evidence="3">USNM1676648</strain>
        <tissue evidence="3">Polyp</tissue>
    </source>
</reference>
<dbReference type="EMBL" id="MU826831">
    <property type="protein sequence ID" value="KAJ7373239.1"/>
    <property type="molecule type" value="Genomic_DNA"/>
</dbReference>
<evidence type="ECO:0000256" key="1">
    <source>
        <dbReference type="ARBA" id="ARBA00022786"/>
    </source>
</evidence>
<dbReference type="GO" id="GO:0004842">
    <property type="term" value="F:ubiquitin-protein transferase activity"/>
    <property type="evidence" value="ECO:0007669"/>
    <property type="project" value="InterPro"/>
</dbReference>